<sequence>SESETMYEHAARLLFMAVKWSKSLPSFANLPFRDQVILLEETWGELFLLCAIQWSMPLESSPLLSATEHAQTAHGRCNVTALADIRTLQEIVARFKAVQVDPAEFACLKAIILFRPETKGLKDPQQVESLQDQAQGMLGQHTRVHRPTQPVRFGRLLLMLPLLRLVTSSRIETIFFSHTIGNTPMEKLLCDMYKS</sequence>
<dbReference type="KEGG" id="lak:106173703"/>
<dbReference type="SUPFAM" id="SSF48508">
    <property type="entry name" value="Nuclear receptor ligand-binding domain"/>
    <property type="match status" value="1"/>
</dbReference>
<evidence type="ECO:0000256" key="3">
    <source>
        <dbReference type="ARBA" id="ARBA00023170"/>
    </source>
</evidence>
<keyword evidence="3" id="KW-0675">Receptor</keyword>
<dbReference type="Pfam" id="PF00104">
    <property type="entry name" value="Hormone_recep"/>
    <property type="match status" value="1"/>
</dbReference>
<evidence type="ECO:0000256" key="2">
    <source>
        <dbReference type="ARBA" id="ARBA00023163"/>
    </source>
</evidence>
<dbReference type="InterPro" id="IPR035500">
    <property type="entry name" value="NHR-like_dom_sf"/>
</dbReference>
<feature type="non-terminal residue" evidence="6">
    <location>
        <position position="1"/>
    </location>
</feature>
<gene>
    <name evidence="6" type="primary">LOC106173703</name>
</gene>
<feature type="domain" description="NR LBD" evidence="4">
    <location>
        <begin position="1"/>
        <end position="195"/>
    </location>
</feature>
<dbReference type="InParanoid" id="A0A1S3JJQ4"/>
<evidence type="ECO:0000256" key="1">
    <source>
        <dbReference type="ARBA" id="ARBA00023015"/>
    </source>
</evidence>
<protein>
    <submittedName>
        <fullName evidence="6">Photoreceptor-specific nuclear receptor-like</fullName>
    </submittedName>
</protein>
<dbReference type="PROSITE" id="PS51843">
    <property type="entry name" value="NR_LBD"/>
    <property type="match status" value="1"/>
</dbReference>
<dbReference type="PANTHER" id="PTHR24083">
    <property type="entry name" value="NUCLEAR HORMONE RECEPTOR"/>
    <property type="match status" value="1"/>
</dbReference>
<dbReference type="OrthoDB" id="5774777at2759"/>
<reference evidence="6" key="1">
    <citation type="submission" date="2025-08" db="UniProtKB">
        <authorList>
            <consortium name="RefSeq"/>
        </authorList>
    </citation>
    <scope>IDENTIFICATION</scope>
    <source>
        <tissue evidence="6">Gonads</tissue>
    </source>
</reference>
<dbReference type="PRINTS" id="PR01282">
    <property type="entry name" value="COUPTNFACTOR"/>
</dbReference>
<dbReference type="STRING" id="7574.A0A1S3JJQ4"/>
<keyword evidence="1" id="KW-0805">Transcription regulation</keyword>
<dbReference type="Proteomes" id="UP000085678">
    <property type="component" value="Unplaced"/>
</dbReference>
<name>A0A1S3JJQ4_LINAN</name>
<dbReference type="AlphaFoldDB" id="A0A1S3JJQ4"/>
<keyword evidence="2" id="KW-0804">Transcription</keyword>
<dbReference type="SMART" id="SM00430">
    <property type="entry name" value="HOLI"/>
    <property type="match status" value="1"/>
</dbReference>
<dbReference type="RefSeq" id="XP_013410366.1">
    <property type="nucleotide sequence ID" value="XM_013554912.2"/>
</dbReference>
<dbReference type="FunFam" id="1.10.565.10:FF:000022">
    <property type="entry name" value="Nuclear receptor subfamily 2 group E member 3"/>
    <property type="match status" value="1"/>
</dbReference>
<dbReference type="PRINTS" id="PR00398">
    <property type="entry name" value="STRDHORMONER"/>
</dbReference>
<evidence type="ECO:0000313" key="6">
    <source>
        <dbReference type="RefSeq" id="XP_013410366.1"/>
    </source>
</evidence>
<evidence type="ECO:0000259" key="4">
    <source>
        <dbReference type="PROSITE" id="PS51843"/>
    </source>
</evidence>
<proteinExistence type="predicted"/>
<dbReference type="Gene3D" id="1.10.565.10">
    <property type="entry name" value="Retinoid X Receptor"/>
    <property type="match status" value="1"/>
</dbReference>
<dbReference type="InterPro" id="IPR050274">
    <property type="entry name" value="Nuclear_hormone_rcpt_NR2"/>
</dbReference>
<organism evidence="5 6">
    <name type="scientific">Lingula anatina</name>
    <name type="common">Brachiopod</name>
    <name type="synonym">Lingula unguis</name>
    <dbReference type="NCBI Taxonomy" id="7574"/>
    <lineage>
        <taxon>Eukaryota</taxon>
        <taxon>Metazoa</taxon>
        <taxon>Spiralia</taxon>
        <taxon>Lophotrochozoa</taxon>
        <taxon>Brachiopoda</taxon>
        <taxon>Linguliformea</taxon>
        <taxon>Lingulata</taxon>
        <taxon>Lingulida</taxon>
        <taxon>Linguloidea</taxon>
        <taxon>Lingulidae</taxon>
        <taxon>Lingula</taxon>
    </lineage>
</organism>
<accession>A0A1S3JJQ4</accession>
<dbReference type="InterPro" id="IPR000536">
    <property type="entry name" value="Nucl_hrmn_rcpt_lig-bd"/>
</dbReference>
<keyword evidence="5" id="KW-1185">Reference proteome</keyword>
<dbReference type="GeneID" id="106173703"/>
<evidence type="ECO:0000313" key="5">
    <source>
        <dbReference type="Proteomes" id="UP000085678"/>
    </source>
</evidence>
<dbReference type="InterPro" id="IPR001723">
    <property type="entry name" value="Nuclear_hrmn_rcpt"/>
</dbReference>